<dbReference type="SMART" id="SM00460">
    <property type="entry name" value="TGc"/>
    <property type="match status" value="1"/>
</dbReference>
<feature type="transmembrane region" description="Helical" evidence="2">
    <location>
        <begin position="7"/>
        <end position="26"/>
    </location>
</feature>
<keyword evidence="2" id="KW-0472">Membrane</keyword>
<dbReference type="RefSeq" id="WP_092914965.1">
    <property type="nucleotide sequence ID" value="NZ_FOZN01000001.1"/>
</dbReference>
<keyword evidence="2" id="KW-0812">Transmembrane</keyword>
<feature type="compositionally biased region" description="Low complexity" evidence="1">
    <location>
        <begin position="543"/>
        <end position="557"/>
    </location>
</feature>
<evidence type="ECO:0000313" key="4">
    <source>
        <dbReference type="EMBL" id="SFR98034.1"/>
    </source>
</evidence>
<accession>A0AA94KYF4</accession>
<feature type="transmembrane region" description="Helical" evidence="2">
    <location>
        <begin position="57"/>
        <end position="76"/>
    </location>
</feature>
<dbReference type="SUPFAM" id="SSF54001">
    <property type="entry name" value="Cysteine proteinases"/>
    <property type="match status" value="1"/>
</dbReference>
<evidence type="ECO:0000256" key="1">
    <source>
        <dbReference type="SAM" id="MobiDB-lite"/>
    </source>
</evidence>
<feature type="region of interest" description="Disordered" evidence="1">
    <location>
        <begin position="521"/>
        <end position="573"/>
    </location>
</feature>
<dbReference type="PANTHER" id="PTHR42736:SF1">
    <property type="entry name" value="PROTEIN-GLUTAMINE GAMMA-GLUTAMYLTRANSFERASE"/>
    <property type="match status" value="1"/>
</dbReference>
<dbReference type="PANTHER" id="PTHR42736">
    <property type="entry name" value="PROTEIN-GLUTAMINE GAMMA-GLUTAMYLTRANSFERASE"/>
    <property type="match status" value="1"/>
</dbReference>
<name>A0AA94KYF4_9MICO</name>
<feature type="transmembrane region" description="Helical" evidence="2">
    <location>
        <begin position="117"/>
        <end position="136"/>
    </location>
</feature>
<evidence type="ECO:0000313" key="5">
    <source>
        <dbReference type="Proteomes" id="UP000198506"/>
    </source>
</evidence>
<dbReference type="AlphaFoldDB" id="A0AA94KYF4"/>
<organism evidence="4 5">
    <name type="scientific">Agrococcus baldri</name>
    <dbReference type="NCBI Taxonomy" id="153730"/>
    <lineage>
        <taxon>Bacteria</taxon>
        <taxon>Bacillati</taxon>
        <taxon>Actinomycetota</taxon>
        <taxon>Actinomycetes</taxon>
        <taxon>Micrococcales</taxon>
        <taxon>Microbacteriaceae</taxon>
        <taxon>Agrococcus</taxon>
    </lineage>
</organism>
<protein>
    <submittedName>
        <fullName evidence="4">Transglutaminase-like superfamily protein</fullName>
    </submittedName>
</protein>
<evidence type="ECO:0000256" key="2">
    <source>
        <dbReference type="SAM" id="Phobius"/>
    </source>
</evidence>
<feature type="transmembrane region" description="Helical" evidence="2">
    <location>
        <begin position="32"/>
        <end position="50"/>
    </location>
</feature>
<dbReference type="Pfam" id="PF01841">
    <property type="entry name" value="Transglut_core"/>
    <property type="match status" value="1"/>
</dbReference>
<gene>
    <name evidence="4" type="ORF">SAMN04487783_0176</name>
</gene>
<keyword evidence="2" id="KW-1133">Transmembrane helix</keyword>
<feature type="transmembrane region" description="Helical" evidence="2">
    <location>
        <begin position="204"/>
        <end position="227"/>
    </location>
</feature>
<dbReference type="InterPro" id="IPR002931">
    <property type="entry name" value="Transglutaminase-like"/>
</dbReference>
<dbReference type="EMBL" id="FOZN01000001">
    <property type="protein sequence ID" value="SFR98034.1"/>
    <property type="molecule type" value="Genomic_DNA"/>
</dbReference>
<feature type="domain" description="Transglutaminase-like" evidence="3">
    <location>
        <begin position="457"/>
        <end position="526"/>
    </location>
</feature>
<feature type="transmembrane region" description="Helical" evidence="2">
    <location>
        <begin position="580"/>
        <end position="607"/>
    </location>
</feature>
<dbReference type="PROSITE" id="PS51257">
    <property type="entry name" value="PROKAR_LIPOPROTEIN"/>
    <property type="match status" value="1"/>
</dbReference>
<dbReference type="InterPro" id="IPR052901">
    <property type="entry name" value="Bact_TGase-like"/>
</dbReference>
<dbReference type="Gene3D" id="3.10.620.30">
    <property type="match status" value="1"/>
</dbReference>
<dbReference type="InterPro" id="IPR038765">
    <property type="entry name" value="Papain-like_cys_pep_sf"/>
</dbReference>
<dbReference type="Proteomes" id="UP000198506">
    <property type="component" value="Unassembled WGS sequence"/>
</dbReference>
<feature type="transmembrane region" description="Helical" evidence="2">
    <location>
        <begin position="143"/>
        <end position="161"/>
    </location>
</feature>
<feature type="transmembrane region" description="Helical" evidence="2">
    <location>
        <begin position="167"/>
        <end position="184"/>
    </location>
</feature>
<proteinExistence type="predicted"/>
<keyword evidence="5" id="KW-1185">Reference proteome</keyword>
<reference evidence="4 5" key="1">
    <citation type="submission" date="2016-10" db="EMBL/GenBank/DDBJ databases">
        <authorList>
            <person name="Varghese N."/>
            <person name="Submissions S."/>
        </authorList>
    </citation>
    <scope>NUCLEOTIDE SEQUENCE [LARGE SCALE GENOMIC DNA]</scope>
    <source>
        <strain evidence="4 5">IAM 15147</strain>
    </source>
</reference>
<comment type="caution">
    <text evidence="4">The sequence shown here is derived from an EMBL/GenBank/DDBJ whole genome shotgun (WGS) entry which is preliminary data.</text>
</comment>
<evidence type="ECO:0000259" key="3">
    <source>
        <dbReference type="SMART" id="SM00460"/>
    </source>
</evidence>
<sequence>MIQRAPAVAMLLLAIGAACVPMWWIFGTLQLVVALAVVLLVGAAIAWLGTVRHWSSITIILTGLAALALLAVPLTAPQRIPRGEWLPALPDAAAAVVLAWRRLLTIGLPVGTGDSLLMAPVVLVLAGTIIGVSLALRSKRAETAALVPAAIAAWSILWGPHELPNPWLTGLASIVPIAGYVAIVRQARRRRRAPRALSSLARRVGAGAVVAVLAVGAAGAAGAVVPLPDRTVLRGDSPSSIDLQGTSPLAAYRSFWSPESRDAAQLTVTGLEPGDRIRMAVLESYDGEVLGIGRSAFERVPIAEPGDGRVIGVTVDALTTPWLPVVGSPSAIRFVGDRAERLAAGLHRNDALGTYFLELGIAPGDGYQMLSEPGHPMVAPEAVAALEPADPRQGSQSLPDAMLGRLAAWTGEAATPSERLAAMLEGLRADGYVSHGVEADEAPSRPGHSLERLEEMFAEPMIGDAEQYATAAMLLARQLGFDARVVVGFTPEGIASGQPTGVVGADADAWIEVRTEAGWVGLDVTPEPRPIPEQEQGSPTTVEEPPMQQAPAPAPGGQTEGGDAAAPSAPQDTDDGMARLLQVLAASAAVLGLLALVAAIPVGLVVAKVVRRRRRRSAEEPRDRAEGAWAEVVDGLRDRGETLPPGGTRLEQAAADARMRELAHRVDRAVFAADPPSEPEVDATWMLGRAVLDARDAGQGWLQPLLTRLNPASLVRR</sequence>